<dbReference type="Gene3D" id="3.30.470.20">
    <property type="entry name" value="ATP-grasp fold, B domain"/>
    <property type="match status" value="2"/>
</dbReference>
<dbReference type="PROSITE" id="PS50975">
    <property type="entry name" value="ATP_GRASP"/>
    <property type="match status" value="1"/>
</dbReference>
<dbReference type="Proteomes" id="UP000325292">
    <property type="component" value="Chromosome"/>
</dbReference>
<evidence type="ECO:0000313" key="17">
    <source>
        <dbReference type="Proteomes" id="UP000325292"/>
    </source>
</evidence>
<comment type="catalytic activity">
    <reaction evidence="12">
        <text>[L-4-(L-arginin-2-N-yl)aspartate](n)-L-aspartate + L-arginine + ATP = [L-4-(L-arginin-2-N-yl)aspartate](n+1) + ADP + phosphate + H(+)</text>
        <dbReference type="Rhea" id="RHEA:23888"/>
        <dbReference type="Rhea" id="RHEA-COMP:13732"/>
        <dbReference type="Rhea" id="RHEA-COMP:13733"/>
        <dbReference type="ChEBI" id="CHEBI:15378"/>
        <dbReference type="ChEBI" id="CHEBI:30616"/>
        <dbReference type="ChEBI" id="CHEBI:32682"/>
        <dbReference type="ChEBI" id="CHEBI:43474"/>
        <dbReference type="ChEBI" id="CHEBI:137986"/>
        <dbReference type="ChEBI" id="CHEBI:137990"/>
        <dbReference type="ChEBI" id="CHEBI:456216"/>
        <dbReference type="EC" id="6.3.2.30"/>
    </reaction>
</comment>
<dbReference type="SUPFAM" id="SSF53623">
    <property type="entry name" value="MurD-like peptide ligases, catalytic domain"/>
    <property type="match status" value="1"/>
</dbReference>
<evidence type="ECO:0000256" key="11">
    <source>
        <dbReference type="ARBA" id="ARBA00031353"/>
    </source>
</evidence>
<comment type="pathway">
    <text evidence="2">Cell wall biogenesis; peptidoglycan biosynthesis.</text>
</comment>
<evidence type="ECO:0000259" key="15">
    <source>
        <dbReference type="PROSITE" id="PS50975"/>
    </source>
</evidence>
<name>A0ABN5GWI5_9FIRM</name>
<comment type="similarity">
    <text evidence="3">In the C-terminal section; belongs to the MurCDEF family.</text>
</comment>
<evidence type="ECO:0000256" key="3">
    <source>
        <dbReference type="ARBA" id="ARBA00009060"/>
    </source>
</evidence>
<evidence type="ECO:0000313" key="16">
    <source>
        <dbReference type="EMBL" id="AUW92788.1"/>
    </source>
</evidence>
<dbReference type="PANTHER" id="PTHR23135">
    <property type="entry name" value="MUR LIGASE FAMILY MEMBER"/>
    <property type="match status" value="1"/>
</dbReference>
<dbReference type="InterPro" id="IPR044019">
    <property type="entry name" value="Cyanophycin_syn_N"/>
</dbReference>
<evidence type="ECO:0000256" key="6">
    <source>
        <dbReference type="ARBA" id="ARBA00013005"/>
    </source>
</evidence>
<dbReference type="InterPro" id="IPR036615">
    <property type="entry name" value="Mur_ligase_C_dom_sf"/>
</dbReference>
<sequence length="878" mass="94903">MKIEQLRFYDGPNRHTLHSAIEAIVQLGGYGEYPTNHRPDFTQRLLRLAPGLQDHVCSKGYPGGFVDRLHEGTYLGHVVEHLALELLFLAGEDGHYGKTRQITGTDLVRIVFESGTQPGGAEALSAAVHIIRALWDDRTGDDDLAMQVTSVVEAIRGFQFGPSTQAIIEAARARDIPVKRLNDANYLRLGLGAAQRRVMAAMTDQTSVIAADVCQDKGLTKQLLGRQGIPVPVGYVVNSWQQAREAAAHLGYPLVVKPNAGQQGRGVTTGVRSEEELHKAFDWAQQEQSQVLIEEQISGAPYRVLVVHDRVVAASLRRPPMVEGDGIHTISFLLEEANRDPRRRAEHLGPLSFIGEDEGLWTALAHQDLTLQSIPAAGQVVLLRETANLSSGGDACDVTDELGAEFQEDIVRAVRAIGLDVAGVDVIADDIQKPLTATGGRVIEINAAPGLRMHLYPSQGAPRAVGEAIVDALFKGHDGRIPVCAVTGTNGKTTVTRMLAHIWRQTGKIVGVTTTDGIMIGDRQIQSGDLTGPWSADVVLGDKTTEVAILETARGGMARYGLGFHDCDVAVVTNIGADHLGQDDIDTLDDLTHLKALIVDVTRPTGACVLNADDLRVASMVHRTKARIVWFSLREDNPIVLDHLASGGEAVVLSRGFLVYRHGAQARRIIGGRALPASWRGRVTFNVQNAMAAAAAALAMGLEPAFIGRSLASFDVGQERQNPGRLELMQGEMVDVLLDYAHNQPALAALGDVVRALGYPHVTTVLGLPGDRRNQDLMHAVQEAQNFSDYLVIREDEDLRGRRPGEMAQLMVETLQNDHISANQWTVVLNEAEAVKQAVTMAPSGSLVVALFEHYEGARQAALEALGTRAQESVKSLA</sequence>
<reference evidence="16 17" key="1">
    <citation type="journal article" date="2019" name="Sci. Rep.">
        <title>Sulfobacillus thermotolerans: new insights into resistance and metabolic capacities of acidophilic chemolithotrophs.</title>
        <authorList>
            <person name="Panyushkina A.E."/>
            <person name="Babenko V.V."/>
            <person name="Nikitina A.S."/>
            <person name="Selezneva O.V."/>
            <person name="Tsaplina I.A."/>
            <person name="Letarova M.A."/>
            <person name="Kostryukova E.S."/>
            <person name="Letarov A.V."/>
        </authorList>
    </citation>
    <scope>NUCLEOTIDE SEQUENCE [LARGE SCALE GENOMIC DNA]</scope>
    <source>
        <strain evidence="16 17">Kr1</strain>
    </source>
</reference>
<evidence type="ECO:0000256" key="5">
    <source>
        <dbReference type="ARBA" id="ARBA00012968"/>
    </source>
</evidence>
<proteinExistence type="inferred from homology"/>
<evidence type="ECO:0000256" key="14">
    <source>
        <dbReference type="PROSITE-ProRule" id="PRU00409"/>
    </source>
</evidence>
<keyword evidence="17" id="KW-1185">Reference proteome</keyword>
<evidence type="ECO:0000256" key="10">
    <source>
        <dbReference type="ARBA" id="ARBA00022840"/>
    </source>
</evidence>
<dbReference type="NCBIfam" id="TIGR02068">
    <property type="entry name" value="cya_phycin_syn"/>
    <property type="match status" value="1"/>
</dbReference>
<dbReference type="Gene3D" id="3.40.1190.10">
    <property type="entry name" value="Mur-like, catalytic domain"/>
    <property type="match status" value="1"/>
</dbReference>
<dbReference type="InterPro" id="IPR011761">
    <property type="entry name" value="ATP-grasp"/>
</dbReference>
<accession>A0ABN5GWI5</accession>
<dbReference type="InterPro" id="IPR011810">
    <property type="entry name" value="Cya_phycin_syn"/>
</dbReference>
<dbReference type="InterPro" id="IPR013651">
    <property type="entry name" value="ATP-grasp_RimK-type"/>
</dbReference>
<evidence type="ECO:0000256" key="1">
    <source>
        <dbReference type="ARBA" id="ARBA00003184"/>
    </source>
</evidence>
<evidence type="ECO:0000256" key="13">
    <source>
        <dbReference type="ARBA" id="ARBA00048425"/>
    </source>
</evidence>
<comment type="function">
    <text evidence="1">Catalyzes the ATP-dependent polymerization of arginine and aspartate to multi-L-arginyl-poly-L-aspartic acid (cyanophycin; a water-insoluble reserve polymer).</text>
</comment>
<organism evidence="16 17">
    <name type="scientific">Sulfobacillus thermotolerans</name>
    <dbReference type="NCBI Taxonomy" id="338644"/>
    <lineage>
        <taxon>Bacteria</taxon>
        <taxon>Bacillati</taxon>
        <taxon>Bacillota</taxon>
        <taxon>Clostridia</taxon>
        <taxon>Eubacteriales</taxon>
        <taxon>Clostridiales Family XVII. Incertae Sedis</taxon>
        <taxon>Sulfobacillus</taxon>
    </lineage>
</organism>
<feature type="domain" description="ATP-grasp" evidence="15">
    <location>
        <begin position="221"/>
        <end position="474"/>
    </location>
</feature>
<evidence type="ECO:0000256" key="12">
    <source>
        <dbReference type="ARBA" id="ARBA00048094"/>
    </source>
</evidence>
<evidence type="ECO:0000256" key="4">
    <source>
        <dbReference type="ARBA" id="ARBA00011738"/>
    </source>
</evidence>
<dbReference type="Gene3D" id="3.90.190.20">
    <property type="entry name" value="Mur ligase, C-terminal domain"/>
    <property type="match status" value="1"/>
</dbReference>
<dbReference type="SUPFAM" id="SSF56059">
    <property type="entry name" value="Glutathione synthetase ATP-binding domain-like"/>
    <property type="match status" value="1"/>
</dbReference>
<evidence type="ECO:0000256" key="7">
    <source>
        <dbReference type="ARBA" id="ARBA00022036"/>
    </source>
</evidence>
<dbReference type="InterPro" id="IPR004101">
    <property type="entry name" value="Mur_ligase_C"/>
</dbReference>
<dbReference type="Pfam" id="PF08245">
    <property type="entry name" value="Mur_ligase_M"/>
    <property type="match status" value="1"/>
</dbReference>
<dbReference type="SUPFAM" id="SSF53244">
    <property type="entry name" value="MurD-like peptide ligases, peptide-binding domain"/>
    <property type="match status" value="1"/>
</dbReference>
<dbReference type="InterPro" id="IPR013221">
    <property type="entry name" value="Mur_ligase_cen"/>
</dbReference>
<keyword evidence="8" id="KW-0436">Ligase</keyword>
<dbReference type="PANTHER" id="PTHR23135:SF18">
    <property type="entry name" value="CYANOPHYCIN SYNTHETASE"/>
    <property type="match status" value="1"/>
</dbReference>
<evidence type="ECO:0000256" key="2">
    <source>
        <dbReference type="ARBA" id="ARBA00004752"/>
    </source>
</evidence>
<gene>
    <name evidence="16" type="ORF">BXT84_01485</name>
</gene>
<evidence type="ECO:0000256" key="8">
    <source>
        <dbReference type="ARBA" id="ARBA00022598"/>
    </source>
</evidence>
<comment type="catalytic activity">
    <reaction evidence="13">
        <text>[L-4-(L-arginin-2-N-yl)aspartate](n) + L-aspartate + ATP = [L-4-(L-arginin-2-N-yl)aspartate](n)-L-aspartate + ADP + phosphate + H(+)</text>
        <dbReference type="Rhea" id="RHEA:13277"/>
        <dbReference type="Rhea" id="RHEA-COMP:13728"/>
        <dbReference type="Rhea" id="RHEA-COMP:13733"/>
        <dbReference type="ChEBI" id="CHEBI:15378"/>
        <dbReference type="ChEBI" id="CHEBI:29991"/>
        <dbReference type="ChEBI" id="CHEBI:30616"/>
        <dbReference type="ChEBI" id="CHEBI:43474"/>
        <dbReference type="ChEBI" id="CHEBI:137986"/>
        <dbReference type="ChEBI" id="CHEBI:137990"/>
        <dbReference type="ChEBI" id="CHEBI:456216"/>
        <dbReference type="EC" id="6.3.2.29"/>
    </reaction>
</comment>
<protein>
    <recommendedName>
        <fullName evidence="7">Cyanophycin synthetase</fullName>
        <ecNumber evidence="6">6.3.2.29</ecNumber>
        <ecNumber evidence="5">6.3.2.30</ecNumber>
    </recommendedName>
    <alternativeName>
        <fullName evidence="11">Cyanophycin synthase</fullName>
    </alternativeName>
</protein>
<dbReference type="Pfam" id="PF18921">
    <property type="entry name" value="Cyanophycin_syn"/>
    <property type="match status" value="1"/>
</dbReference>
<comment type="subunit">
    <text evidence="4">Homodimer.</text>
</comment>
<dbReference type="NCBIfam" id="NF010623">
    <property type="entry name" value="PRK14016.1"/>
    <property type="match status" value="1"/>
</dbReference>
<keyword evidence="9 14" id="KW-0547">Nucleotide-binding</keyword>
<dbReference type="EC" id="6.3.2.30" evidence="5"/>
<dbReference type="EMBL" id="CP019454">
    <property type="protein sequence ID" value="AUW92788.1"/>
    <property type="molecule type" value="Genomic_DNA"/>
</dbReference>
<dbReference type="EC" id="6.3.2.29" evidence="6"/>
<keyword evidence="10 14" id="KW-0067">ATP-binding</keyword>
<dbReference type="Pfam" id="PF02875">
    <property type="entry name" value="Mur_ligase_C"/>
    <property type="match status" value="1"/>
</dbReference>
<dbReference type="InterPro" id="IPR036565">
    <property type="entry name" value="Mur-like_cat_sf"/>
</dbReference>
<evidence type="ECO:0000256" key="9">
    <source>
        <dbReference type="ARBA" id="ARBA00022741"/>
    </source>
</evidence>
<dbReference type="Pfam" id="PF08443">
    <property type="entry name" value="RimK"/>
    <property type="match status" value="1"/>
</dbReference>